<dbReference type="PANTHER" id="PTHR24252">
    <property type="entry name" value="ACROSIN-RELATED"/>
    <property type="match status" value="1"/>
</dbReference>
<dbReference type="SMART" id="SM00020">
    <property type="entry name" value="Tryp_SPc"/>
    <property type="match status" value="1"/>
</dbReference>
<reference evidence="2" key="1">
    <citation type="submission" date="2020-03" db="EMBL/GenBank/DDBJ databases">
        <title>Melopsittacus undulatus (budgerigar) genome, bMelUnd1, maternal haplotype with Z.</title>
        <authorList>
            <person name="Gedman G."/>
            <person name="Mountcastle J."/>
            <person name="Haase B."/>
            <person name="Formenti G."/>
            <person name="Wright T."/>
            <person name="Apodaca J."/>
            <person name="Pelan S."/>
            <person name="Chow W."/>
            <person name="Rhie A."/>
            <person name="Howe K."/>
            <person name="Fedrigo O."/>
            <person name="Jarvis E.D."/>
        </authorList>
    </citation>
    <scope>NUCLEOTIDE SEQUENCE [LARGE SCALE GENOMIC DNA]</scope>
</reference>
<dbReference type="InterPro" id="IPR009003">
    <property type="entry name" value="Peptidase_S1_PA"/>
</dbReference>
<reference evidence="2" key="2">
    <citation type="submission" date="2025-08" db="UniProtKB">
        <authorList>
            <consortium name="Ensembl"/>
        </authorList>
    </citation>
    <scope>IDENTIFICATION</scope>
</reference>
<name>A0A8V5FW30_MELUD</name>
<protein>
    <submittedName>
        <fullName evidence="2">Uncharacterized protein</fullName>
    </submittedName>
</protein>
<dbReference type="InterPro" id="IPR001254">
    <property type="entry name" value="Trypsin_dom"/>
</dbReference>
<sequence length="188" mass="20611">PEAEHPTGIQIIPQCWASASRWTCGTRPMADYYRMSHIVGGVNAHLGAWPWMVSIQFPTATGFAHICGGSLMGEGVLAIGNSQGKHWMRMVIVHEHYTIISGGFDIALVEVDQPVQCGHHVQLACMPDVMLRVSQLSECFISGWGVREAKTECPMAPLPSPLVLCLESMQKVPLHTQRMKKNPSIPLG</sequence>
<dbReference type="PANTHER" id="PTHR24252:SF8">
    <property type="entry name" value="ACROSIN"/>
    <property type="match status" value="1"/>
</dbReference>
<dbReference type="GO" id="GO:0006508">
    <property type="term" value="P:proteolysis"/>
    <property type="evidence" value="ECO:0007669"/>
    <property type="project" value="InterPro"/>
</dbReference>
<evidence type="ECO:0000313" key="3">
    <source>
        <dbReference type="Proteomes" id="UP000694405"/>
    </source>
</evidence>
<keyword evidence="3" id="KW-1185">Reference proteome</keyword>
<reference evidence="2" key="3">
    <citation type="submission" date="2025-09" db="UniProtKB">
        <authorList>
            <consortium name="Ensembl"/>
        </authorList>
    </citation>
    <scope>IDENTIFICATION</scope>
</reference>
<keyword evidence="1" id="KW-1015">Disulfide bond</keyword>
<proteinExistence type="predicted"/>
<dbReference type="Gene3D" id="2.40.10.10">
    <property type="entry name" value="Trypsin-like serine proteases"/>
    <property type="match status" value="2"/>
</dbReference>
<dbReference type="Proteomes" id="UP000694405">
    <property type="component" value="Chromosome 4"/>
</dbReference>
<dbReference type="SUPFAM" id="SSF50494">
    <property type="entry name" value="Trypsin-like serine proteases"/>
    <property type="match status" value="1"/>
</dbReference>
<dbReference type="GO" id="GO:0004252">
    <property type="term" value="F:serine-type endopeptidase activity"/>
    <property type="evidence" value="ECO:0007669"/>
    <property type="project" value="InterPro"/>
</dbReference>
<dbReference type="Pfam" id="PF00089">
    <property type="entry name" value="Trypsin"/>
    <property type="match status" value="1"/>
</dbReference>
<dbReference type="InterPro" id="IPR043504">
    <property type="entry name" value="Peptidase_S1_PA_chymotrypsin"/>
</dbReference>
<dbReference type="Ensembl" id="ENSMUNT00000030867.1">
    <property type="protein sequence ID" value="ENSMUNP00000031794.1"/>
    <property type="gene ID" value="ENSMUNG00000017646.1"/>
</dbReference>
<accession>A0A8V5FW30</accession>
<evidence type="ECO:0000256" key="1">
    <source>
        <dbReference type="ARBA" id="ARBA00023157"/>
    </source>
</evidence>
<dbReference type="GO" id="GO:0007340">
    <property type="term" value="P:acrosome reaction"/>
    <property type="evidence" value="ECO:0007669"/>
    <property type="project" value="TreeGrafter"/>
</dbReference>
<organism evidence="2 3">
    <name type="scientific">Melopsittacus undulatus</name>
    <name type="common">Budgerigar</name>
    <name type="synonym">Psittacus undulatus</name>
    <dbReference type="NCBI Taxonomy" id="13146"/>
    <lineage>
        <taxon>Eukaryota</taxon>
        <taxon>Metazoa</taxon>
        <taxon>Chordata</taxon>
        <taxon>Craniata</taxon>
        <taxon>Vertebrata</taxon>
        <taxon>Euteleostomi</taxon>
        <taxon>Archelosauria</taxon>
        <taxon>Archosauria</taxon>
        <taxon>Dinosauria</taxon>
        <taxon>Saurischia</taxon>
        <taxon>Theropoda</taxon>
        <taxon>Coelurosauria</taxon>
        <taxon>Aves</taxon>
        <taxon>Neognathae</taxon>
        <taxon>Neoaves</taxon>
        <taxon>Telluraves</taxon>
        <taxon>Australaves</taxon>
        <taxon>Psittaciformes</taxon>
        <taxon>Psittaculidae</taxon>
        <taxon>Melopsittacus</taxon>
    </lineage>
</organism>
<evidence type="ECO:0000313" key="2">
    <source>
        <dbReference type="Ensembl" id="ENSMUNP00000031794.1"/>
    </source>
</evidence>
<dbReference type="AlphaFoldDB" id="A0A8V5FW30"/>